<dbReference type="OrthoDB" id="7959174at2"/>
<organism evidence="2 3">
    <name type="scientific">Thermosediminibacter litoriperuensis</name>
    <dbReference type="NCBI Taxonomy" id="291989"/>
    <lineage>
        <taxon>Bacteria</taxon>
        <taxon>Bacillati</taxon>
        <taxon>Bacillota</taxon>
        <taxon>Clostridia</taxon>
        <taxon>Thermosediminibacterales</taxon>
        <taxon>Thermosediminibacteraceae</taxon>
        <taxon>Thermosediminibacter</taxon>
    </lineage>
</organism>
<accession>A0A5S5AX80</accession>
<keyword evidence="3" id="KW-1185">Reference proteome</keyword>
<proteinExistence type="predicted"/>
<dbReference type="RefSeq" id="WP_148866006.1">
    <property type="nucleotide sequence ID" value="NZ_VNHO01000003.1"/>
</dbReference>
<dbReference type="InterPro" id="IPR007044">
    <property type="entry name" value="Cyclodeamin/CycHdrlase"/>
</dbReference>
<dbReference type="GO" id="GO:0003824">
    <property type="term" value="F:catalytic activity"/>
    <property type="evidence" value="ECO:0007669"/>
    <property type="project" value="InterPro"/>
</dbReference>
<dbReference type="Gene3D" id="1.20.120.680">
    <property type="entry name" value="Formiminotetrahydrofolate cyclodeaminase monomer, up-and-down helical bundle"/>
    <property type="match status" value="1"/>
</dbReference>
<feature type="domain" description="Cyclodeaminase/cyclohydrolase" evidence="1">
    <location>
        <begin position="8"/>
        <end position="187"/>
    </location>
</feature>
<dbReference type="SUPFAM" id="SSF101262">
    <property type="entry name" value="Methenyltetrahydrofolate cyclohydrolase-like"/>
    <property type="match status" value="1"/>
</dbReference>
<sequence>MLLSEYRIKEFVDELASKSPAPGGGSASALAGAMGIALASMVANLTSGKEKFKDREPLLQEILLEAGKIKESLVSLMDRDTEAFNKVAEVFKMPRETEEQKKARNEAMEEALKEATVIPLAIMEECLKAVRLHEKALGNTTTSALSDIGVGVLCLKAALYGGWLNVKINLNSLKDAKFVEDVEQKARAILKQGTELADRLYQKVEEELAKK</sequence>
<evidence type="ECO:0000313" key="3">
    <source>
        <dbReference type="Proteomes" id="UP000322294"/>
    </source>
</evidence>
<evidence type="ECO:0000313" key="2">
    <source>
        <dbReference type="EMBL" id="TYP58477.1"/>
    </source>
</evidence>
<reference evidence="2 3" key="1">
    <citation type="submission" date="2019-07" db="EMBL/GenBank/DDBJ databases">
        <title>Genomic Encyclopedia of Type Strains, Phase I: the one thousand microbial genomes (KMG-I) project.</title>
        <authorList>
            <person name="Kyrpides N."/>
        </authorList>
    </citation>
    <scope>NUCLEOTIDE SEQUENCE [LARGE SCALE GENOMIC DNA]</scope>
    <source>
        <strain evidence="2 3">DSM 16647</strain>
    </source>
</reference>
<dbReference type="AlphaFoldDB" id="A0A5S5AX80"/>
<name>A0A5S5AX80_9FIRM</name>
<dbReference type="Proteomes" id="UP000322294">
    <property type="component" value="Unassembled WGS sequence"/>
</dbReference>
<protein>
    <submittedName>
        <fullName evidence="2">Formiminotetrahydrofolate cyclodeaminase</fullName>
    </submittedName>
</protein>
<dbReference type="EMBL" id="VNHO01000003">
    <property type="protein sequence ID" value="TYP58477.1"/>
    <property type="molecule type" value="Genomic_DNA"/>
</dbReference>
<gene>
    <name evidence="2" type="ORF">LZ11_00322</name>
</gene>
<comment type="caution">
    <text evidence="2">The sequence shown here is derived from an EMBL/GenBank/DDBJ whole genome shotgun (WGS) entry which is preliminary data.</text>
</comment>
<evidence type="ECO:0000259" key="1">
    <source>
        <dbReference type="Pfam" id="PF04961"/>
    </source>
</evidence>
<dbReference type="Pfam" id="PF04961">
    <property type="entry name" value="FTCD_C"/>
    <property type="match status" value="1"/>
</dbReference>
<dbReference type="InterPro" id="IPR036178">
    <property type="entry name" value="Formintransfe-cycloase-like_sf"/>
</dbReference>